<sequence>MLKRLLPAAVAVAAAQRGFTPNLSWPPLEGGPLLGPQRGRADTDARARLLLLLLNVVSRRTYRGRHSKAGRCSDLSEVALILTHVLGCCCALPMRWTQMVDGCCRPSPAEAGQFRNHVW</sequence>
<accession>A0A8D8JJY7</accession>
<proteinExistence type="predicted"/>
<reference evidence="1" key="1">
    <citation type="submission" date="2021-05" db="EMBL/GenBank/DDBJ databases">
        <authorList>
            <person name="Alioto T."/>
            <person name="Alioto T."/>
            <person name="Gomez Garrido J."/>
        </authorList>
    </citation>
    <scope>NUCLEOTIDE SEQUENCE</scope>
</reference>
<organism evidence="1">
    <name type="scientific">Culex pipiens</name>
    <name type="common">House mosquito</name>
    <dbReference type="NCBI Taxonomy" id="7175"/>
    <lineage>
        <taxon>Eukaryota</taxon>
        <taxon>Metazoa</taxon>
        <taxon>Ecdysozoa</taxon>
        <taxon>Arthropoda</taxon>
        <taxon>Hexapoda</taxon>
        <taxon>Insecta</taxon>
        <taxon>Pterygota</taxon>
        <taxon>Neoptera</taxon>
        <taxon>Endopterygota</taxon>
        <taxon>Diptera</taxon>
        <taxon>Nematocera</taxon>
        <taxon>Culicoidea</taxon>
        <taxon>Culicidae</taxon>
        <taxon>Culicinae</taxon>
        <taxon>Culicini</taxon>
        <taxon>Culex</taxon>
        <taxon>Culex</taxon>
    </lineage>
</organism>
<dbReference type="EMBL" id="HBUE01291217">
    <property type="protein sequence ID" value="CAG6574050.1"/>
    <property type="molecule type" value="Transcribed_RNA"/>
</dbReference>
<dbReference type="EMBL" id="HBUE01185522">
    <property type="protein sequence ID" value="CAG6522433.1"/>
    <property type="molecule type" value="Transcribed_RNA"/>
</dbReference>
<protein>
    <submittedName>
        <fullName evidence="1">(northern house mosquito) hypothetical protein</fullName>
    </submittedName>
</protein>
<dbReference type="AlphaFoldDB" id="A0A8D8JJY7"/>
<name>A0A8D8JJY7_CULPI</name>
<evidence type="ECO:0000313" key="1">
    <source>
        <dbReference type="EMBL" id="CAG6574050.1"/>
    </source>
</evidence>